<name>A0ABT0GDZ1_9GAMM</name>
<evidence type="ECO:0000313" key="4">
    <source>
        <dbReference type="Proteomes" id="UP001431449"/>
    </source>
</evidence>
<keyword evidence="2" id="KW-0812">Transmembrane</keyword>
<organism evidence="3 4">
    <name type="scientific">Pseudomarimonas salicorniae</name>
    <dbReference type="NCBI Taxonomy" id="2933270"/>
    <lineage>
        <taxon>Bacteria</taxon>
        <taxon>Pseudomonadati</taxon>
        <taxon>Pseudomonadota</taxon>
        <taxon>Gammaproteobacteria</taxon>
        <taxon>Lysobacterales</taxon>
        <taxon>Lysobacteraceae</taxon>
        <taxon>Pseudomarimonas</taxon>
    </lineage>
</organism>
<keyword evidence="4" id="KW-1185">Reference proteome</keyword>
<gene>
    <name evidence="3" type="primary">ccoS</name>
    <name evidence="3" type="ORF">M0G41_03660</name>
</gene>
<dbReference type="EMBL" id="JALNMH010000002">
    <property type="protein sequence ID" value="MCK7592762.1"/>
    <property type="molecule type" value="Genomic_DNA"/>
</dbReference>
<dbReference type="RefSeq" id="WP_248205126.1">
    <property type="nucleotide sequence ID" value="NZ_JALNMH010000002.1"/>
</dbReference>
<dbReference type="Proteomes" id="UP001431449">
    <property type="component" value="Unassembled WGS sequence"/>
</dbReference>
<keyword evidence="2" id="KW-0472">Membrane</keyword>
<proteinExistence type="predicted"/>
<dbReference type="PANTHER" id="PTHR41532:SF1">
    <property type="entry name" value="FIXS PROTEIN"/>
    <property type="match status" value="1"/>
</dbReference>
<evidence type="ECO:0000256" key="2">
    <source>
        <dbReference type="SAM" id="Phobius"/>
    </source>
</evidence>
<comment type="caution">
    <text evidence="3">The sequence shown here is derived from an EMBL/GenBank/DDBJ whole genome shotgun (WGS) entry which is preliminary data.</text>
</comment>
<reference evidence="3" key="1">
    <citation type="submission" date="2022-04" db="EMBL/GenBank/DDBJ databases">
        <title>Lysobacter sp. CAU 1642 isolated from sea sand.</title>
        <authorList>
            <person name="Kim W."/>
        </authorList>
    </citation>
    <scope>NUCLEOTIDE SEQUENCE</scope>
    <source>
        <strain evidence="3">CAU 1642</strain>
    </source>
</reference>
<sequence length="65" mass="6979">MRILVVLIPISLVLLGIAVWAFIWAVRRGQFDDLDTPAVDVLADESKPLPRRGAAPASSNGDHTG</sequence>
<protein>
    <submittedName>
        <fullName evidence="3">Cbb3-type cytochrome oxidase assembly protein CcoS</fullName>
    </submittedName>
</protein>
<evidence type="ECO:0000313" key="3">
    <source>
        <dbReference type="EMBL" id="MCK7592762.1"/>
    </source>
</evidence>
<dbReference type="InterPro" id="IPR004714">
    <property type="entry name" value="Cyt_oxidase_maturation_cbb3"/>
</dbReference>
<accession>A0ABT0GDZ1</accession>
<dbReference type="PANTHER" id="PTHR41532">
    <property type="entry name" value="FIXS PROTEIN"/>
    <property type="match status" value="1"/>
</dbReference>
<feature type="transmembrane region" description="Helical" evidence="2">
    <location>
        <begin position="6"/>
        <end position="26"/>
    </location>
</feature>
<evidence type="ECO:0000256" key="1">
    <source>
        <dbReference type="SAM" id="MobiDB-lite"/>
    </source>
</evidence>
<keyword evidence="2" id="KW-1133">Transmembrane helix</keyword>
<feature type="region of interest" description="Disordered" evidence="1">
    <location>
        <begin position="45"/>
        <end position="65"/>
    </location>
</feature>
<dbReference type="Pfam" id="PF03597">
    <property type="entry name" value="FixS"/>
    <property type="match status" value="1"/>
</dbReference>
<dbReference type="NCBIfam" id="TIGR00847">
    <property type="entry name" value="ccoS"/>
    <property type="match status" value="1"/>
</dbReference>